<protein>
    <submittedName>
        <fullName evidence="6">NUDIX domain-containing protein</fullName>
    </submittedName>
</protein>
<keyword evidence="2" id="KW-0378">Hydrolase</keyword>
<evidence type="ECO:0000256" key="2">
    <source>
        <dbReference type="ARBA" id="ARBA00022801"/>
    </source>
</evidence>
<dbReference type="EMBL" id="JARPWH010000022">
    <property type="protein sequence ID" value="MDT2402356.1"/>
    <property type="molecule type" value="Genomic_DNA"/>
</dbReference>
<evidence type="ECO:0000313" key="7">
    <source>
        <dbReference type="EMBL" id="TRZ33392.1"/>
    </source>
</evidence>
<reference evidence="7 9" key="1">
    <citation type="submission" date="2017-10" db="EMBL/GenBank/DDBJ databases">
        <title>FDA dAtabase for Regulatory Grade micrObial Sequences (FDA-ARGOS): Supporting development and validation of Infectious Disease Dx tests.</title>
        <authorList>
            <person name="Campos J."/>
            <person name="Goldberg B."/>
            <person name="Tallon L.J."/>
            <person name="Sadzewicz L."/>
            <person name="Sengamalay N."/>
            <person name="Ott S."/>
            <person name="Godinez A."/>
            <person name="Nagaraj S."/>
            <person name="Vyas G."/>
            <person name="Aluvathingal J."/>
            <person name="Nadendla S."/>
            <person name="Geyer C."/>
            <person name="Nandy P."/>
            <person name="Hobson J."/>
            <person name="Sichtig H."/>
        </authorList>
    </citation>
    <scope>NUCLEOTIDE SEQUENCE [LARGE SCALE GENOMIC DNA]</scope>
    <source>
        <strain evidence="7 9">FDAARGOS_185</strain>
    </source>
</reference>
<proteinExistence type="predicted"/>
<evidence type="ECO:0000313" key="4">
    <source>
        <dbReference type="EMBL" id="MDT2402356.1"/>
    </source>
</evidence>
<dbReference type="Proteomes" id="UP000316316">
    <property type="component" value="Unassembled WGS sequence"/>
</dbReference>
<dbReference type="GeneID" id="69568652"/>
<dbReference type="Proteomes" id="UP000288388">
    <property type="component" value="Unassembled WGS sequence"/>
</dbReference>
<dbReference type="EMBL" id="PDXQ01000001">
    <property type="protein sequence ID" value="TRZ33392.1"/>
    <property type="molecule type" value="Genomic_DNA"/>
</dbReference>
<organism evidence="6 8">
    <name type="scientific">Enterococcus avium</name>
    <name type="common">Streptococcus avium</name>
    <dbReference type="NCBI Taxonomy" id="33945"/>
    <lineage>
        <taxon>Bacteria</taxon>
        <taxon>Bacillati</taxon>
        <taxon>Bacillota</taxon>
        <taxon>Bacilli</taxon>
        <taxon>Lactobacillales</taxon>
        <taxon>Enterococcaceae</taxon>
        <taxon>Enterococcus</taxon>
    </lineage>
</organism>
<comment type="caution">
    <text evidence="6">The sequence shown here is derived from an EMBL/GenBank/DDBJ whole genome shotgun (WGS) entry which is preliminary data.</text>
</comment>
<dbReference type="PANTHER" id="PTHR43046">
    <property type="entry name" value="GDP-MANNOSE MANNOSYL HYDROLASE"/>
    <property type="match status" value="1"/>
</dbReference>
<dbReference type="PROSITE" id="PS51462">
    <property type="entry name" value="NUDIX"/>
    <property type="match status" value="1"/>
</dbReference>
<dbReference type="Gene3D" id="3.90.79.10">
    <property type="entry name" value="Nucleoside Triphosphate Pyrophosphohydrolase"/>
    <property type="match status" value="1"/>
</dbReference>
<evidence type="ECO:0000313" key="8">
    <source>
        <dbReference type="Proteomes" id="UP000288388"/>
    </source>
</evidence>
<evidence type="ECO:0000313" key="6">
    <source>
        <dbReference type="EMBL" id="RVU96004.1"/>
    </source>
</evidence>
<reference evidence="6 8" key="2">
    <citation type="submission" date="2018-12" db="EMBL/GenBank/DDBJ databases">
        <title>A novel vanA-carrying plasmid in a clinical isolate of Enterococcus avium.</title>
        <authorList>
            <person name="Bernasconi O.J."/>
            <person name="Luzzaro F."/>
            <person name="Endimiani A."/>
        </authorList>
    </citation>
    <scope>NUCLEOTIDE SEQUENCE [LARGE SCALE GENOMIC DNA]</scope>
    <source>
        <strain evidence="6 8">LC0559/18</strain>
    </source>
</reference>
<reference evidence="4 10" key="3">
    <citation type="submission" date="2023-03" db="EMBL/GenBank/DDBJ databases">
        <authorList>
            <person name="Shen W."/>
            <person name="Cai J."/>
        </authorList>
    </citation>
    <scope>NUCLEOTIDE SEQUENCE</scope>
    <source>
        <strain evidence="4">P33-2</strain>
        <strain evidence="5 10">Y2</strain>
    </source>
</reference>
<dbReference type="EMBL" id="RYZS01000001">
    <property type="protein sequence ID" value="RVU96004.1"/>
    <property type="molecule type" value="Genomic_DNA"/>
</dbReference>
<dbReference type="Pfam" id="PF00293">
    <property type="entry name" value="NUDIX"/>
    <property type="match status" value="1"/>
</dbReference>
<sequence length="151" mass="18035">MKKAYAIVIRNGLILLVRRQGVPVWDLPGGELLSNENEREGIQRLIKEQLSFDSTIDDLIGIYTKEYHDEVTYVYKVKEKVSQSKMESQDYVAFNFFDLQNLPLNIFPDRHRQIKDYKTGRYPVRLSFKGNRWFIRIEKFIKERKKRSDSK</sequence>
<dbReference type="Proteomes" id="UP001260773">
    <property type="component" value="Unassembled WGS sequence"/>
</dbReference>
<dbReference type="InterPro" id="IPR000086">
    <property type="entry name" value="NUDIX_hydrolase_dom"/>
</dbReference>
<feature type="domain" description="Nudix hydrolase" evidence="3">
    <location>
        <begin position="1"/>
        <end position="122"/>
    </location>
</feature>
<dbReference type="PANTHER" id="PTHR43046:SF14">
    <property type="entry name" value="MUTT_NUDIX FAMILY PROTEIN"/>
    <property type="match status" value="1"/>
</dbReference>
<evidence type="ECO:0000259" key="3">
    <source>
        <dbReference type="PROSITE" id="PS51462"/>
    </source>
</evidence>
<evidence type="ECO:0000313" key="10">
    <source>
        <dbReference type="Proteomes" id="UP001264335"/>
    </source>
</evidence>
<comment type="cofactor">
    <cofactor evidence="1">
        <name>Mg(2+)</name>
        <dbReference type="ChEBI" id="CHEBI:18420"/>
    </cofactor>
</comment>
<accession>A0A437UQU8</accession>
<gene>
    <name evidence="7" type="ORF">AUF17_04580</name>
    <name evidence="6" type="ORF">EK398_14795</name>
    <name evidence="4" type="ORF">P7D43_08225</name>
    <name evidence="5" type="ORF">P7D79_13375</name>
</gene>
<dbReference type="SUPFAM" id="SSF55811">
    <property type="entry name" value="Nudix"/>
    <property type="match status" value="1"/>
</dbReference>
<dbReference type="GO" id="GO:0016787">
    <property type="term" value="F:hydrolase activity"/>
    <property type="evidence" value="ECO:0007669"/>
    <property type="project" value="UniProtKB-KW"/>
</dbReference>
<dbReference type="AlphaFoldDB" id="A0A437UQU8"/>
<name>A0A437UQU8_ENTAV</name>
<dbReference type="InterPro" id="IPR015797">
    <property type="entry name" value="NUDIX_hydrolase-like_dom_sf"/>
</dbReference>
<evidence type="ECO:0000313" key="9">
    <source>
        <dbReference type="Proteomes" id="UP000316316"/>
    </source>
</evidence>
<dbReference type="RefSeq" id="WP_016181509.1">
    <property type="nucleotide sequence ID" value="NZ_CAAKNX010000109.1"/>
</dbReference>
<evidence type="ECO:0000256" key="1">
    <source>
        <dbReference type="ARBA" id="ARBA00001946"/>
    </source>
</evidence>
<dbReference type="EMBL" id="JARPWY010000037">
    <property type="protein sequence ID" value="MDT2515210.1"/>
    <property type="molecule type" value="Genomic_DNA"/>
</dbReference>
<evidence type="ECO:0000313" key="5">
    <source>
        <dbReference type="EMBL" id="MDT2515210.1"/>
    </source>
</evidence>
<dbReference type="Proteomes" id="UP001264335">
    <property type="component" value="Unassembled WGS sequence"/>
</dbReference>